<dbReference type="InterPro" id="IPR027417">
    <property type="entry name" value="P-loop_NTPase"/>
</dbReference>
<gene>
    <name evidence="1" type="ORF">CTOB1V02_LOCUS14833</name>
</gene>
<dbReference type="Gene3D" id="3.40.50.300">
    <property type="entry name" value="P-loop containing nucleotide triphosphate hydrolases"/>
    <property type="match status" value="1"/>
</dbReference>
<evidence type="ECO:0000313" key="1">
    <source>
        <dbReference type="EMBL" id="CAD7237018.1"/>
    </source>
</evidence>
<dbReference type="OrthoDB" id="10067129at2759"/>
<dbReference type="GO" id="GO:0035331">
    <property type="term" value="P:negative regulation of hippo signaling"/>
    <property type="evidence" value="ECO:0007669"/>
    <property type="project" value="TreeGrafter"/>
</dbReference>
<name>A0A7R8WSH7_9CRUS</name>
<dbReference type="EMBL" id="OB684031">
    <property type="protein sequence ID" value="CAD7237018.1"/>
    <property type="molecule type" value="Genomic_DNA"/>
</dbReference>
<dbReference type="PANTHER" id="PTHR46360:SF1">
    <property type="entry name" value="DISKS LARGE HOMOLOG 5"/>
    <property type="match status" value="1"/>
</dbReference>
<dbReference type="AlphaFoldDB" id="A0A7R8WSH7"/>
<reference evidence="1" key="1">
    <citation type="submission" date="2020-11" db="EMBL/GenBank/DDBJ databases">
        <authorList>
            <person name="Tran Van P."/>
        </authorList>
    </citation>
    <scope>NUCLEOTIDE SEQUENCE</scope>
</reference>
<sequence length="70" mass="7640">MKEAFRSEKMTSKAAKEMTEQATKIETECRHLISAVVPVGGSLPEICMVIKSATEIEQGKILFVPSGETL</sequence>
<proteinExistence type="predicted"/>
<accession>A0A7R8WSH7</accession>
<dbReference type="InterPro" id="IPR053004">
    <property type="entry name" value="MAGUK_Signaling_Regulators"/>
</dbReference>
<dbReference type="PANTHER" id="PTHR46360">
    <property type="entry name" value="DISKS LARGE HOMOLOG 5"/>
    <property type="match status" value="1"/>
</dbReference>
<organism evidence="1">
    <name type="scientific">Cyprideis torosa</name>
    <dbReference type="NCBI Taxonomy" id="163714"/>
    <lineage>
        <taxon>Eukaryota</taxon>
        <taxon>Metazoa</taxon>
        <taxon>Ecdysozoa</taxon>
        <taxon>Arthropoda</taxon>
        <taxon>Crustacea</taxon>
        <taxon>Oligostraca</taxon>
        <taxon>Ostracoda</taxon>
        <taxon>Podocopa</taxon>
        <taxon>Podocopida</taxon>
        <taxon>Cytherocopina</taxon>
        <taxon>Cytheroidea</taxon>
        <taxon>Cytherideidae</taxon>
        <taxon>Cyprideis</taxon>
    </lineage>
</organism>
<protein>
    <submittedName>
        <fullName evidence="1">Uncharacterized protein</fullName>
    </submittedName>
</protein>
<dbReference type="GO" id="GO:0005886">
    <property type="term" value="C:plasma membrane"/>
    <property type="evidence" value="ECO:0007669"/>
    <property type="project" value="TreeGrafter"/>
</dbReference>